<dbReference type="RefSeq" id="WP_215435300.1">
    <property type="nucleotide sequence ID" value="NZ_AP025943.1"/>
</dbReference>
<dbReference type="InterPro" id="IPR012341">
    <property type="entry name" value="6hp_glycosidase-like_sf"/>
</dbReference>
<evidence type="ECO:0000313" key="2">
    <source>
        <dbReference type="Proteomes" id="UP001062263"/>
    </source>
</evidence>
<reference evidence="1" key="1">
    <citation type="submission" date="2022-06" db="EMBL/GenBank/DDBJ databases">
        <title>Akkermansia biwalacus sp. nov., an anaerobic mucin-degrading bacterium isolated from human intestine.</title>
        <authorList>
            <person name="Kobayashi Y."/>
            <person name="Inoue S."/>
            <person name="Kawahara T."/>
            <person name="Kohda N."/>
        </authorList>
    </citation>
    <scope>NUCLEOTIDE SEQUENCE</scope>
    <source>
        <strain evidence="1">WON2089</strain>
    </source>
</reference>
<organism evidence="1 2">
    <name type="scientific">Akkermansia biwaensis</name>
    <dbReference type="NCBI Taxonomy" id="2946555"/>
    <lineage>
        <taxon>Bacteria</taxon>
        <taxon>Pseudomonadati</taxon>
        <taxon>Verrucomicrobiota</taxon>
        <taxon>Verrucomicrobiia</taxon>
        <taxon>Verrucomicrobiales</taxon>
        <taxon>Akkermansiaceae</taxon>
        <taxon>Akkermansia</taxon>
    </lineage>
</organism>
<proteinExistence type="predicted"/>
<accession>A0ABM7ZDM2</accession>
<evidence type="ECO:0000313" key="1">
    <source>
        <dbReference type="EMBL" id="BDL42768.1"/>
    </source>
</evidence>
<gene>
    <name evidence="1" type="ORF">Abiwalacus_03420</name>
</gene>
<sequence length="716" mass="79065">MDQDRILYRGEAFTLTGSRLIQDDSHWAEVEKDGRVRTMKNGRYSEWRIVPETEYGPRYHSGFEVLNKAYCLALNEAGALINEEGTFRTGANWPTVWTRDIAYATHLGLGMWNVQACMKSLQARVRKGEVEQDTGTGGSWPISSDRVVWSVAAWEAYCLTGDGDWLLRASRVLEKTCLKDEKVLTATGGLMRGESSFLDWREQSYPAWMTSADIGDSSSLSTMILHAAARKMLARMFRELGMEGKAREWDGKGEALSGVIEKFFRIPGSDLYGQYLYGRGYPVLSEKVDSLGNMLCVLLGHAHGAHAARMVAALPHCVYGIPCFHPQMPEDVAPYHNRATWPFLEGYYAQAAAATGNECGLALALACMVRAALLCGTNKENLLLETGLDEGLLLSSDSQLWSIAGMLGGFYKGLFGLRVSPDSLEFRPCIPDSFAGVHELSGLQYRGMTVDARVSGQGRRIVRCRINGQDADPVLPAGGKGRIGVELELASDGENAGQVNLSHVKRSLASPEWKAGRHGIAWAAVDGADYYRVFRNGIPVSQTEYCYYIAAPAEGEVHYQVMAVALDGRESFLNEPNEYPSADSRLETRPCGLAGDEVWSSRVTKSPDALFYNVNIDRPGVYRVDAFFANGTYDVSDGNTCAMRSLYLNGRRAGTLAFPHTSRSGNWDYFIYSTAVEVVLKPGPCRVELAYDSFSVNMNRLVNDAVIKHLRFTRIS</sequence>
<protein>
    <recommendedName>
        <fullName evidence="3">CBM6 domain-containing protein</fullName>
    </recommendedName>
</protein>
<evidence type="ECO:0008006" key="3">
    <source>
        <dbReference type="Google" id="ProtNLM"/>
    </source>
</evidence>
<dbReference type="Gene3D" id="2.60.120.260">
    <property type="entry name" value="Galactose-binding domain-like"/>
    <property type="match status" value="1"/>
</dbReference>
<dbReference type="InterPro" id="IPR008928">
    <property type="entry name" value="6-hairpin_glycosidase_sf"/>
</dbReference>
<dbReference type="Proteomes" id="UP001062263">
    <property type="component" value="Chromosome"/>
</dbReference>
<dbReference type="SUPFAM" id="SSF49785">
    <property type="entry name" value="Galactose-binding domain-like"/>
    <property type="match status" value="1"/>
</dbReference>
<dbReference type="Gene3D" id="1.50.10.10">
    <property type="match status" value="1"/>
</dbReference>
<dbReference type="EMBL" id="AP025943">
    <property type="protein sequence ID" value="BDL42768.1"/>
    <property type="molecule type" value="Genomic_DNA"/>
</dbReference>
<name>A0ABM7ZDM2_9BACT</name>
<dbReference type="InterPro" id="IPR008979">
    <property type="entry name" value="Galactose-bd-like_sf"/>
</dbReference>
<keyword evidence="2" id="KW-1185">Reference proteome</keyword>
<dbReference type="SUPFAM" id="SSF48208">
    <property type="entry name" value="Six-hairpin glycosidases"/>
    <property type="match status" value="1"/>
</dbReference>